<keyword evidence="6" id="KW-0414">Isoprene biosynthesis</keyword>
<dbReference type="PANTHER" id="PTHR43281">
    <property type="entry name" value="FARNESYL DIPHOSPHATE SYNTHASE"/>
    <property type="match status" value="1"/>
</dbReference>
<dbReference type="CDD" id="cd00685">
    <property type="entry name" value="Trans_IPPS_HT"/>
    <property type="match status" value="1"/>
</dbReference>
<protein>
    <submittedName>
        <fullName evidence="8">CrtE</fullName>
    </submittedName>
</protein>
<dbReference type="eggNOG" id="COG0142">
    <property type="taxonomic scope" value="Bacteria"/>
</dbReference>
<organism evidence="8 9">
    <name type="scientific">Pantoea ananatis (strain LMG 20103)</name>
    <dbReference type="NCBI Taxonomy" id="706191"/>
    <lineage>
        <taxon>Bacteria</taxon>
        <taxon>Pseudomonadati</taxon>
        <taxon>Pseudomonadota</taxon>
        <taxon>Gammaproteobacteria</taxon>
        <taxon>Enterobacterales</taxon>
        <taxon>Erwiniaceae</taxon>
        <taxon>Pantoea</taxon>
    </lineage>
</organism>
<evidence type="ECO:0000256" key="4">
    <source>
        <dbReference type="ARBA" id="ARBA00022723"/>
    </source>
</evidence>
<name>D4GFK5_PANAM</name>
<dbReference type="STRING" id="706191.PANA_4158"/>
<reference evidence="8 9" key="1">
    <citation type="journal article" date="2010" name="J. Bacteriol.">
        <title>Genome sequence of Pantoea ananatis LMG20103, the causative agent of Eucalyptus blight and dieback.</title>
        <authorList>
            <person name="De Maayer P."/>
            <person name="Chan W.Y."/>
            <person name="Venter S.N."/>
            <person name="Toth I.K."/>
            <person name="Birch P.R."/>
            <person name="Joubert F."/>
            <person name="Coutinho T.A."/>
        </authorList>
    </citation>
    <scope>NUCLEOTIDE SEQUENCE [LARGE SCALE GENOMIC DNA]</scope>
    <source>
        <strain evidence="8 9">LMG 20103</strain>
    </source>
</reference>
<evidence type="ECO:0000256" key="1">
    <source>
        <dbReference type="ARBA" id="ARBA00001946"/>
    </source>
</evidence>
<dbReference type="Gene3D" id="1.10.600.10">
    <property type="entry name" value="Farnesyl Diphosphate Synthase"/>
    <property type="match status" value="1"/>
</dbReference>
<dbReference type="GO" id="GO:0008654">
    <property type="term" value="P:phospholipid biosynthetic process"/>
    <property type="evidence" value="ECO:0007669"/>
    <property type="project" value="UniProtKB-ARBA"/>
</dbReference>
<dbReference type="GO" id="GO:0016114">
    <property type="term" value="P:terpenoid biosynthetic process"/>
    <property type="evidence" value="ECO:0007669"/>
    <property type="project" value="UniProtKB-ARBA"/>
</dbReference>
<dbReference type="KEGG" id="pam:PANA_4158"/>
<dbReference type="GO" id="GO:0046872">
    <property type="term" value="F:metal ion binding"/>
    <property type="evidence" value="ECO:0007669"/>
    <property type="project" value="UniProtKB-KW"/>
</dbReference>
<dbReference type="InterPro" id="IPR000092">
    <property type="entry name" value="Polyprenyl_synt"/>
</dbReference>
<keyword evidence="9" id="KW-1185">Reference proteome</keyword>
<dbReference type="SFLD" id="SFLDS00005">
    <property type="entry name" value="Isoprenoid_Synthase_Type_I"/>
    <property type="match status" value="1"/>
</dbReference>
<evidence type="ECO:0000313" key="8">
    <source>
        <dbReference type="EMBL" id="ADD79325.1"/>
    </source>
</evidence>
<evidence type="ECO:0000256" key="7">
    <source>
        <dbReference type="RuleBase" id="RU004466"/>
    </source>
</evidence>
<gene>
    <name evidence="8" type="primary">crtE</name>
    <name evidence="8" type="ordered locus">PANA_4158</name>
</gene>
<keyword evidence="3 7" id="KW-0808">Transferase</keyword>
<evidence type="ECO:0000313" key="9">
    <source>
        <dbReference type="Proteomes" id="UP000001702"/>
    </source>
</evidence>
<dbReference type="Proteomes" id="UP000001702">
    <property type="component" value="Chromosome"/>
</dbReference>
<evidence type="ECO:0000256" key="2">
    <source>
        <dbReference type="ARBA" id="ARBA00006706"/>
    </source>
</evidence>
<comment type="similarity">
    <text evidence="2 7">Belongs to the FPP/GGPP synthase family.</text>
</comment>
<accession>D4GFK5</accession>
<dbReference type="SMR" id="D4GFK5"/>
<keyword evidence="5" id="KW-0460">Magnesium</keyword>
<dbReference type="PROSITE" id="PS00444">
    <property type="entry name" value="POLYPRENYL_SYNTHASE_2"/>
    <property type="match status" value="1"/>
</dbReference>
<evidence type="ECO:0000256" key="6">
    <source>
        <dbReference type="ARBA" id="ARBA00023229"/>
    </source>
</evidence>
<dbReference type="PANTHER" id="PTHR43281:SF1">
    <property type="entry name" value="FARNESYL DIPHOSPHATE SYNTHASE"/>
    <property type="match status" value="1"/>
</dbReference>
<dbReference type="InterPro" id="IPR008949">
    <property type="entry name" value="Isoprenoid_synthase_dom_sf"/>
</dbReference>
<proteinExistence type="inferred from homology"/>
<dbReference type="AlphaFoldDB" id="D4GFK5"/>
<dbReference type="Pfam" id="PF00348">
    <property type="entry name" value="polyprenyl_synt"/>
    <property type="match status" value="1"/>
</dbReference>
<dbReference type="FunFam" id="1.10.600.10:FF:000001">
    <property type="entry name" value="Geranylgeranyl diphosphate synthase"/>
    <property type="match status" value="1"/>
</dbReference>
<dbReference type="GO" id="GO:0004659">
    <property type="term" value="F:prenyltransferase activity"/>
    <property type="evidence" value="ECO:0007669"/>
    <property type="project" value="InterPro"/>
</dbReference>
<keyword evidence="4" id="KW-0479">Metal-binding</keyword>
<dbReference type="InterPro" id="IPR033749">
    <property type="entry name" value="Polyprenyl_synt_CS"/>
</dbReference>
<evidence type="ECO:0000256" key="5">
    <source>
        <dbReference type="ARBA" id="ARBA00022842"/>
    </source>
</evidence>
<evidence type="ECO:0000256" key="3">
    <source>
        <dbReference type="ARBA" id="ARBA00022679"/>
    </source>
</evidence>
<dbReference type="HOGENOM" id="CLU_014015_0_1_6"/>
<comment type="cofactor">
    <cofactor evidence="1">
        <name>Mg(2+)</name>
        <dbReference type="ChEBI" id="CHEBI:18420"/>
    </cofactor>
</comment>
<dbReference type="SFLD" id="SFLDG01017">
    <property type="entry name" value="Polyprenyl_Transferase_Like"/>
    <property type="match status" value="1"/>
</dbReference>
<dbReference type="EMBL" id="CP001875">
    <property type="protein sequence ID" value="ADD79325.1"/>
    <property type="molecule type" value="Genomic_DNA"/>
</dbReference>
<dbReference type="PROSITE" id="PS00723">
    <property type="entry name" value="POLYPRENYL_SYNTHASE_1"/>
    <property type="match status" value="1"/>
</dbReference>
<sequence>MYPFIRTARMTVCAKKHVHLTRDAAEQLLADIDRRLDQLLPVEGERDVVGAAMREGALAPGKRIRPMLLLLTARDLGCAVSHDGLLDLACAVEMVHAASLILDDMPCMDDAKLRRGRPTIHSHYGEHVAILAAVALLSKAFGVIADADGLTPLAKNRAVSELSNAIGMQGLVQGQFKDLSEGDKPRSAEAILMTNHFKTSTLFCASMQMASIVANASSEARDCLHRFSLDLGQAFQLLDDLTDGMTDTGKDSNQDAGKSTLVNLLGPRAVEERLRQHLHLASEHLSAACQHGHATQHFIQAWFDKKLAAVS</sequence>
<dbReference type="SUPFAM" id="SSF48576">
    <property type="entry name" value="Terpenoid synthases"/>
    <property type="match status" value="1"/>
</dbReference>